<reference evidence="3" key="1">
    <citation type="journal article" date="2019" name="Int. J. Syst. Evol. Microbiol.">
        <title>The Global Catalogue of Microorganisms (GCM) 10K type strain sequencing project: providing services to taxonomists for standard genome sequencing and annotation.</title>
        <authorList>
            <consortium name="The Broad Institute Genomics Platform"/>
            <consortium name="The Broad Institute Genome Sequencing Center for Infectious Disease"/>
            <person name="Wu L."/>
            <person name="Ma J."/>
        </authorList>
    </citation>
    <scope>NUCLEOTIDE SEQUENCE [LARGE SCALE GENOMIC DNA]</scope>
    <source>
        <strain evidence="3">CGMCC 4.7466</strain>
    </source>
</reference>
<protein>
    <submittedName>
        <fullName evidence="2">Right-handed parallel beta-helix repeat-containing protein</fullName>
    </submittedName>
</protein>
<dbReference type="PANTHER" id="PTHR36453">
    <property type="entry name" value="SECRETED PROTEIN-RELATED"/>
    <property type="match status" value="1"/>
</dbReference>
<evidence type="ECO:0000259" key="1">
    <source>
        <dbReference type="Pfam" id="PF13229"/>
    </source>
</evidence>
<organism evidence="2 3">
    <name type="scientific">Negadavirga shengliensis</name>
    <dbReference type="NCBI Taxonomy" id="1389218"/>
    <lineage>
        <taxon>Bacteria</taxon>
        <taxon>Pseudomonadati</taxon>
        <taxon>Bacteroidota</taxon>
        <taxon>Cytophagia</taxon>
        <taxon>Cytophagales</taxon>
        <taxon>Cyclobacteriaceae</taxon>
        <taxon>Negadavirga</taxon>
    </lineage>
</organism>
<dbReference type="Pfam" id="PF13229">
    <property type="entry name" value="Beta_helix"/>
    <property type="match status" value="1"/>
</dbReference>
<proteinExistence type="predicted"/>
<evidence type="ECO:0000313" key="3">
    <source>
        <dbReference type="Proteomes" id="UP001595818"/>
    </source>
</evidence>
<dbReference type="SUPFAM" id="SSF51126">
    <property type="entry name" value="Pectin lyase-like"/>
    <property type="match status" value="1"/>
</dbReference>
<dbReference type="Proteomes" id="UP001595818">
    <property type="component" value="Unassembled WGS sequence"/>
</dbReference>
<keyword evidence="3" id="KW-1185">Reference proteome</keyword>
<dbReference type="EMBL" id="JBHSJJ010000011">
    <property type="protein sequence ID" value="MFC4873634.1"/>
    <property type="molecule type" value="Genomic_DNA"/>
</dbReference>
<dbReference type="PANTHER" id="PTHR36453:SF1">
    <property type="entry name" value="RIGHT HANDED BETA HELIX DOMAIN-CONTAINING PROTEIN"/>
    <property type="match status" value="1"/>
</dbReference>
<dbReference type="SMART" id="SM00710">
    <property type="entry name" value="PbH1"/>
    <property type="match status" value="9"/>
</dbReference>
<feature type="domain" description="Right handed beta helix" evidence="1">
    <location>
        <begin position="289"/>
        <end position="445"/>
    </location>
</feature>
<comment type="caution">
    <text evidence="2">The sequence shown here is derived from an EMBL/GenBank/DDBJ whole genome shotgun (WGS) entry which is preliminary data.</text>
</comment>
<evidence type="ECO:0000313" key="2">
    <source>
        <dbReference type="EMBL" id="MFC4873634.1"/>
    </source>
</evidence>
<dbReference type="InterPro" id="IPR039448">
    <property type="entry name" value="Beta_helix"/>
</dbReference>
<accession>A0ABV9T4U0</accession>
<dbReference type="Gene3D" id="2.160.20.10">
    <property type="entry name" value="Single-stranded right-handed beta-helix, Pectin lyase-like"/>
    <property type="match status" value="2"/>
</dbReference>
<name>A0ABV9T4U0_9BACT</name>
<dbReference type="RefSeq" id="WP_377066679.1">
    <property type="nucleotide sequence ID" value="NZ_JBHSJJ010000011.1"/>
</dbReference>
<sequence length="827" mass="93570">MKQPNVSALNITMYFHFHFHLICKVLLSLVFWATFTTTASSATYYFSDREGDDSRSAIEARNPETPWKTLDKLNSILVNLGGGDTVLLKSNEVFDGMLILKGGGTLTRPIVISSYGSGEPPIVSGWTTLSKWTHVGNGIYCNKLDELKHKTHLLIINGKIHELGRFPNEDYIEYEAISENEINPLSSSLGHEWKNASIAIRKNEWVIDTHQIISLENNKITYKADNSYFPSNGYGFFLQDHIKTLDRFGEWFHDEKDGKIFVYFGDKAPNSYDIKVSSQNNLLINTPKTRNIKIEKIKFSGSNKTSIQLIEAENIEIKNCSIDFSGENAITAMTVPNIKITNNQIDNILNSGIYLRYGVPNANVSYNNIQNVHLFHGMGQNGDGNGMGIFCRSDGGIIYRNKLKNIGYSGITFNGNNVEVSENIVKNFCLVKNDGGGIYTFEGKQNKNYSQRIISNNIILNGIGTRLGNRYSSKLTHPQADGIYIDDNASNILIKGNTVFNVSRSSINLHNARNISIIDNLVINGTNQLNASHDQLADPVRNIHIEGNRFCALSEYQKILKISSIKDDIPDMVKLKNNMYVYPENQDHIFEINYRQKPTKTRNYNTQNWKYSGLKDENHSVFRMPTSPALNSLKSYKKTLDNNHLFKIASCLNDECKIEKISTANNNIINFNTTGYLSGIKMDIGKIDPNKSYLLKFHASSKTPTTLNIYLRHTGHPWQMISRTQILSVQSTLSPYEEMFVFPENADNGSILIKTEEPVDNLALQDLEWGEIEINETQPDFLFDYNESDREKELILSSEWYDTQGNIISGKIVMKPYSSIILFSPKP</sequence>
<dbReference type="InterPro" id="IPR012334">
    <property type="entry name" value="Pectin_lyas_fold"/>
</dbReference>
<dbReference type="InterPro" id="IPR006626">
    <property type="entry name" value="PbH1"/>
</dbReference>
<dbReference type="InterPro" id="IPR011050">
    <property type="entry name" value="Pectin_lyase_fold/virulence"/>
</dbReference>
<gene>
    <name evidence="2" type="ORF">ACFPFU_18170</name>
</gene>